<comment type="caution">
    <text evidence="5">The sequence shown here is derived from an EMBL/GenBank/DDBJ whole genome shotgun (WGS) entry which is preliminary data.</text>
</comment>
<dbReference type="RefSeq" id="WP_178863675.1">
    <property type="nucleotide sequence ID" value="NZ_DYUC01000003.1"/>
</dbReference>
<gene>
    <name evidence="5" type="ORF">K8V01_00240</name>
</gene>
<feature type="active site" description="Tele-AMP-histidine intermediate" evidence="1">
    <location>
        <position position="99"/>
    </location>
</feature>
<dbReference type="InterPro" id="IPR036265">
    <property type="entry name" value="HIT-like_sf"/>
</dbReference>
<dbReference type="GO" id="GO:0003824">
    <property type="term" value="F:catalytic activity"/>
    <property type="evidence" value="ECO:0007669"/>
    <property type="project" value="InterPro"/>
</dbReference>
<evidence type="ECO:0000313" key="5">
    <source>
        <dbReference type="EMBL" id="HJG85449.1"/>
    </source>
</evidence>
<accession>A0A921SRV1</accession>
<evidence type="ECO:0000256" key="3">
    <source>
        <dbReference type="PROSITE-ProRule" id="PRU00464"/>
    </source>
</evidence>
<evidence type="ECO:0000256" key="2">
    <source>
        <dbReference type="PIRSR" id="PIRSR601310-3"/>
    </source>
</evidence>
<feature type="domain" description="HIT" evidence="4">
    <location>
        <begin position="5"/>
        <end position="113"/>
    </location>
</feature>
<evidence type="ECO:0000259" key="4">
    <source>
        <dbReference type="PROSITE" id="PS51084"/>
    </source>
</evidence>
<sequence>MTDCIFCKIAKGQIPSKIAYEDENVIAFYDQDPQAPVHVLVIPKEHIASAMEVTPENSGLIARVWEAIPKIAADLGLENGFRVVNNCGKDGMQTVQHLHFHLLGKKQMGWPPFPAQ</sequence>
<dbReference type="AlphaFoldDB" id="A0A921SRV1"/>
<dbReference type="PRINTS" id="PR00332">
    <property type="entry name" value="HISTRIAD"/>
</dbReference>
<dbReference type="InterPro" id="IPR011146">
    <property type="entry name" value="HIT-like"/>
</dbReference>
<dbReference type="CDD" id="cd01276">
    <property type="entry name" value="PKCI_related"/>
    <property type="match status" value="1"/>
</dbReference>
<reference evidence="5" key="1">
    <citation type="journal article" date="2021" name="PeerJ">
        <title>Extensive microbial diversity within the chicken gut microbiome revealed by metagenomics and culture.</title>
        <authorList>
            <person name="Gilroy R."/>
            <person name="Ravi A."/>
            <person name="Getino M."/>
            <person name="Pursley I."/>
            <person name="Horton D.L."/>
            <person name="Alikhan N.F."/>
            <person name="Baker D."/>
            <person name="Gharbi K."/>
            <person name="Hall N."/>
            <person name="Watson M."/>
            <person name="Adriaenssens E.M."/>
            <person name="Foster-Nyarko E."/>
            <person name="Jarju S."/>
            <person name="Secka A."/>
            <person name="Antonio M."/>
            <person name="Oren A."/>
            <person name="Chaudhuri R.R."/>
            <person name="La Ragione R."/>
            <person name="Hildebrand F."/>
            <person name="Pallen M.J."/>
        </authorList>
    </citation>
    <scope>NUCLEOTIDE SEQUENCE</scope>
    <source>
        <strain evidence="5">CHK179-5677</strain>
    </source>
</reference>
<evidence type="ECO:0000256" key="1">
    <source>
        <dbReference type="PIRSR" id="PIRSR601310-1"/>
    </source>
</evidence>
<dbReference type="PANTHER" id="PTHR23089">
    <property type="entry name" value="HISTIDINE TRIAD HIT PROTEIN"/>
    <property type="match status" value="1"/>
</dbReference>
<dbReference type="InterPro" id="IPR001310">
    <property type="entry name" value="Histidine_triad_HIT"/>
</dbReference>
<proteinExistence type="predicted"/>
<dbReference type="Gene3D" id="3.30.428.10">
    <property type="entry name" value="HIT-like"/>
    <property type="match status" value="1"/>
</dbReference>
<dbReference type="PROSITE" id="PS51084">
    <property type="entry name" value="HIT_2"/>
    <property type="match status" value="1"/>
</dbReference>
<reference evidence="5" key="2">
    <citation type="submission" date="2021-09" db="EMBL/GenBank/DDBJ databases">
        <authorList>
            <person name="Gilroy R."/>
        </authorList>
    </citation>
    <scope>NUCLEOTIDE SEQUENCE</scope>
    <source>
        <strain evidence="5">CHK179-5677</strain>
    </source>
</reference>
<protein>
    <submittedName>
        <fullName evidence="5">Histidine triad nucleotide-binding protein</fullName>
    </submittedName>
</protein>
<dbReference type="Pfam" id="PF01230">
    <property type="entry name" value="HIT"/>
    <property type="match status" value="1"/>
</dbReference>
<dbReference type="PROSITE" id="PS00892">
    <property type="entry name" value="HIT_1"/>
    <property type="match status" value="1"/>
</dbReference>
<name>A0A921SRV1_9FIRM</name>
<dbReference type="EMBL" id="DYUC01000003">
    <property type="protein sequence ID" value="HJG85449.1"/>
    <property type="molecule type" value="Genomic_DNA"/>
</dbReference>
<dbReference type="InterPro" id="IPR019808">
    <property type="entry name" value="Histidine_triad_CS"/>
</dbReference>
<dbReference type="SUPFAM" id="SSF54197">
    <property type="entry name" value="HIT-like"/>
    <property type="match status" value="1"/>
</dbReference>
<dbReference type="Proteomes" id="UP000760668">
    <property type="component" value="Unassembled WGS sequence"/>
</dbReference>
<organism evidence="5 6">
    <name type="scientific">Pseudoflavonifractor capillosus</name>
    <dbReference type="NCBI Taxonomy" id="106588"/>
    <lineage>
        <taxon>Bacteria</taxon>
        <taxon>Bacillati</taxon>
        <taxon>Bacillota</taxon>
        <taxon>Clostridia</taxon>
        <taxon>Eubacteriales</taxon>
        <taxon>Oscillospiraceae</taxon>
        <taxon>Pseudoflavonifractor</taxon>
    </lineage>
</organism>
<feature type="short sequence motif" description="Histidine triad motif" evidence="2 3">
    <location>
        <begin position="97"/>
        <end position="101"/>
    </location>
</feature>
<evidence type="ECO:0000313" key="6">
    <source>
        <dbReference type="Proteomes" id="UP000760668"/>
    </source>
</evidence>